<comment type="caution">
    <text evidence="2">The sequence shown here is derived from an EMBL/GenBank/DDBJ whole genome shotgun (WGS) entry which is preliminary data.</text>
</comment>
<evidence type="ECO:0000313" key="2">
    <source>
        <dbReference type="EMBL" id="KAJ3574142.1"/>
    </source>
</evidence>
<accession>A0AAD5YZ58</accession>
<sequence>MATGGYNLCSHKSALVAPASEGIGGNTAGDVAAPADPAQNVEPVVNHVAGVDFYSPSPLTPSPPGSWEQVPSRTRVLPSSVQRSDLSASSPASSELRSQNRFEVLASIPDHRTVGDTIPADESYVVDDHIIFAINPLDEPNEQLSPEQLDAVNQAAANLSDEQRDDYRHRHPETPGNAQAGTSRDKGKGTDPRNWGAAGIPDQELDADTQRVLLENIRFVQHEPVAHPKKHKKRSKAKEREHHKKSKANKKAKTREELNEAHEASVHSNTSTGVTNHIRRIANASKGNTASRLNNLRRIDDNLRPSKQINPHSYLGKALADA</sequence>
<feature type="region of interest" description="Disordered" evidence="1">
    <location>
        <begin position="159"/>
        <end position="204"/>
    </location>
</feature>
<evidence type="ECO:0000313" key="3">
    <source>
        <dbReference type="Proteomes" id="UP001213000"/>
    </source>
</evidence>
<proteinExistence type="predicted"/>
<feature type="region of interest" description="Disordered" evidence="1">
    <location>
        <begin position="219"/>
        <end position="277"/>
    </location>
</feature>
<feature type="compositionally biased region" description="Low complexity" evidence="1">
    <location>
        <begin position="83"/>
        <end position="97"/>
    </location>
</feature>
<feature type="compositionally biased region" description="Basic residues" evidence="1">
    <location>
        <begin position="227"/>
        <end position="253"/>
    </location>
</feature>
<feature type="compositionally biased region" description="Polar residues" evidence="1">
    <location>
        <begin position="266"/>
        <end position="275"/>
    </location>
</feature>
<feature type="compositionally biased region" description="Polar residues" evidence="1">
    <location>
        <begin position="69"/>
        <end position="82"/>
    </location>
</feature>
<dbReference type="EMBL" id="JANIEX010000079">
    <property type="protein sequence ID" value="KAJ3574142.1"/>
    <property type="molecule type" value="Genomic_DNA"/>
</dbReference>
<protein>
    <submittedName>
        <fullName evidence="2">Uncharacterized protein</fullName>
    </submittedName>
</protein>
<dbReference type="Proteomes" id="UP001213000">
    <property type="component" value="Unassembled WGS sequence"/>
</dbReference>
<organism evidence="2 3">
    <name type="scientific">Leucocoprinus birnbaumii</name>
    <dbReference type="NCBI Taxonomy" id="56174"/>
    <lineage>
        <taxon>Eukaryota</taxon>
        <taxon>Fungi</taxon>
        <taxon>Dikarya</taxon>
        <taxon>Basidiomycota</taxon>
        <taxon>Agaricomycotina</taxon>
        <taxon>Agaricomycetes</taxon>
        <taxon>Agaricomycetidae</taxon>
        <taxon>Agaricales</taxon>
        <taxon>Agaricineae</taxon>
        <taxon>Agaricaceae</taxon>
        <taxon>Leucocoprinus</taxon>
    </lineage>
</organism>
<name>A0AAD5YZ58_9AGAR</name>
<evidence type="ECO:0000256" key="1">
    <source>
        <dbReference type="SAM" id="MobiDB-lite"/>
    </source>
</evidence>
<gene>
    <name evidence="2" type="ORF">NP233_g1958</name>
</gene>
<dbReference type="AlphaFoldDB" id="A0AAD5YZ58"/>
<feature type="region of interest" description="Disordered" evidence="1">
    <location>
        <begin position="56"/>
        <end position="97"/>
    </location>
</feature>
<feature type="compositionally biased region" description="Basic and acidic residues" evidence="1">
    <location>
        <begin position="254"/>
        <end position="265"/>
    </location>
</feature>
<keyword evidence="3" id="KW-1185">Reference proteome</keyword>
<reference evidence="2" key="1">
    <citation type="submission" date="2022-07" db="EMBL/GenBank/DDBJ databases">
        <title>Genome Sequence of Leucocoprinus birnbaumii.</title>
        <authorList>
            <person name="Buettner E."/>
        </authorList>
    </citation>
    <scope>NUCLEOTIDE SEQUENCE</scope>
    <source>
        <strain evidence="2">VT141</strain>
    </source>
</reference>